<gene>
    <name evidence="2" type="ORF">RS694_03880</name>
</gene>
<evidence type="ECO:0000259" key="1">
    <source>
        <dbReference type="Pfam" id="PF14300"/>
    </source>
</evidence>
<evidence type="ECO:0000313" key="2">
    <source>
        <dbReference type="EMBL" id="APW41770.1"/>
    </source>
</evidence>
<dbReference type="STRING" id="1484693.RS694_03880"/>
<dbReference type="Pfam" id="PF14300">
    <property type="entry name" value="DMP19"/>
    <property type="match status" value="1"/>
</dbReference>
<keyword evidence="3" id="KW-1185">Reference proteome</keyword>
<dbReference type="EMBL" id="CP019239">
    <property type="protein sequence ID" value="APW41770.1"/>
    <property type="molecule type" value="Genomic_DNA"/>
</dbReference>
<protein>
    <recommendedName>
        <fullName evidence="1">DNA mimic protein DMP19 C-terminal domain-containing protein</fullName>
    </recommendedName>
</protein>
<name>A0A1P8K6Z0_9BURK</name>
<dbReference type="RefSeq" id="WP_076069340.1">
    <property type="nucleotide sequence ID" value="NZ_CP019239.1"/>
</dbReference>
<proteinExistence type="predicted"/>
<dbReference type="Gene3D" id="1.20.1420.60">
    <property type="match status" value="1"/>
</dbReference>
<sequence length="260" mass="29104">MYLSQPKYPSAQELLAADAKTPLVDSELDDQLWLLLCDRIRSPDDLDGLPSAIGVYYASRLLQWEVGNGGFSQAAYNVPEWLSRAATAYEVLGREQFSALLRKADGLIPSDPEQLEALEPSFVELDGHLDAIEWEIDQARISYVRSQRDAFFQQEVLPLALLGKWKATIQHPSGTPMTSLVQFTHNLQFTSSTTVNETLLMEASGSWKLSGQTLEWRYERSSHPAVPIGLVDTDDIKSVSANELSLISRSSGRQQTYRRI</sequence>
<reference evidence="2 3" key="1">
    <citation type="submission" date="2017-01" db="EMBL/GenBank/DDBJ databases">
        <authorList>
            <person name="Mah S.A."/>
            <person name="Swanson W.J."/>
            <person name="Moy G.W."/>
            <person name="Vacquier V.D."/>
        </authorList>
    </citation>
    <scope>NUCLEOTIDE SEQUENCE [LARGE SCALE GENOMIC DNA]</scope>
    <source>
        <strain evidence="2 3">DSM 22694</strain>
    </source>
</reference>
<organism evidence="2 3">
    <name type="scientific">Rhodoferax saidenbachensis</name>
    <dbReference type="NCBI Taxonomy" id="1484693"/>
    <lineage>
        <taxon>Bacteria</taxon>
        <taxon>Pseudomonadati</taxon>
        <taxon>Pseudomonadota</taxon>
        <taxon>Betaproteobacteria</taxon>
        <taxon>Burkholderiales</taxon>
        <taxon>Comamonadaceae</taxon>
        <taxon>Rhodoferax</taxon>
    </lineage>
</organism>
<accession>A0A1P8K6Z0</accession>
<evidence type="ECO:0000313" key="3">
    <source>
        <dbReference type="Proteomes" id="UP000186110"/>
    </source>
</evidence>
<dbReference type="Proteomes" id="UP000186110">
    <property type="component" value="Chromosome"/>
</dbReference>
<dbReference type="AlphaFoldDB" id="A0A1P8K6Z0"/>
<dbReference type="InterPro" id="IPR025402">
    <property type="entry name" value="DMP19_C"/>
</dbReference>
<dbReference type="KEGG" id="rsb:RS694_03880"/>
<feature type="domain" description="DNA mimic protein DMP19 C-terminal" evidence="1">
    <location>
        <begin position="48"/>
        <end position="146"/>
    </location>
</feature>